<dbReference type="EMBL" id="CASHSV030000024">
    <property type="protein sequence ID" value="CAJ2639996.1"/>
    <property type="molecule type" value="Genomic_DNA"/>
</dbReference>
<evidence type="ECO:0000313" key="2">
    <source>
        <dbReference type="Proteomes" id="UP001177021"/>
    </source>
</evidence>
<reference evidence="1" key="1">
    <citation type="submission" date="2023-10" db="EMBL/GenBank/DDBJ databases">
        <authorList>
            <person name="Rodriguez Cubillos JULIANA M."/>
            <person name="De Vega J."/>
        </authorList>
    </citation>
    <scope>NUCLEOTIDE SEQUENCE</scope>
</reference>
<keyword evidence="2" id="KW-1185">Reference proteome</keyword>
<dbReference type="Proteomes" id="UP001177021">
    <property type="component" value="Unassembled WGS sequence"/>
</dbReference>
<comment type="caution">
    <text evidence="1">The sequence shown here is derived from an EMBL/GenBank/DDBJ whole genome shotgun (WGS) entry which is preliminary data.</text>
</comment>
<proteinExistence type="predicted"/>
<accession>A0ACB0J4W7</accession>
<sequence>MDVKSAFLNGVLDEEVYIEQPQGYEVKGEEEKVLKLKKALYGLKQAPRAWNARIDKYFQDKNFIKCPYEHALYIKAKGGDILIVCLYVDDLIFTGNNPTMFEEFKKEMTKEFEMTDIGLMSYYLGIEVKQEDHGILITQEGYAKEVLKKFKMDDANPVSTPMECGIKLSKHEEGETVDPSLFKSLVGSLRYLTCTRPDILYAVGVVSRYMEHPTTTHLKAAKRILRYIKGTTNLGLYYSISDDYKLVGYSDSDWGGDVDDRKSTSGFVFYIGNTAFTWMSKKQPIVTLSTCEAEYVAATSCVCHAIWLRNLLKELSLPQKEPTKIFVDNKSAIALAKNPVFHDRSKHIDTRYHYIRECVSNNDVKLEYMKTDDQVADIFTKPLKREHFVKLRYLLGVAKSSLREAVEYVN</sequence>
<gene>
    <name evidence="1" type="ORF">MILVUS5_LOCUS9928</name>
</gene>
<name>A0ACB0J4W7_TRIPR</name>
<organism evidence="1 2">
    <name type="scientific">Trifolium pratense</name>
    <name type="common">Red clover</name>
    <dbReference type="NCBI Taxonomy" id="57577"/>
    <lineage>
        <taxon>Eukaryota</taxon>
        <taxon>Viridiplantae</taxon>
        <taxon>Streptophyta</taxon>
        <taxon>Embryophyta</taxon>
        <taxon>Tracheophyta</taxon>
        <taxon>Spermatophyta</taxon>
        <taxon>Magnoliopsida</taxon>
        <taxon>eudicotyledons</taxon>
        <taxon>Gunneridae</taxon>
        <taxon>Pentapetalae</taxon>
        <taxon>rosids</taxon>
        <taxon>fabids</taxon>
        <taxon>Fabales</taxon>
        <taxon>Fabaceae</taxon>
        <taxon>Papilionoideae</taxon>
        <taxon>50 kb inversion clade</taxon>
        <taxon>NPAAA clade</taxon>
        <taxon>Hologalegina</taxon>
        <taxon>IRL clade</taxon>
        <taxon>Trifolieae</taxon>
        <taxon>Trifolium</taxon>
    </lineage>
</organism>
<evidence type="ECO:0000313" key="1">
    <source>
        <dbReference type="EMBL" id="CAJ2639996.1"/>
    </source>
</evidence>
<protein>
    <submittedName>
        <fullName evidence="1">Uncharacterized protein</fullName>
    </submittedName>
</protein>